<evidence type="ECO:0000313" key="1">
    <source>
        <dbReference type="EMBL" id="KGN49050.1"/>
    </source>
</evidence>
<reference evidence="1 2" key="4">
    <citation type="journal article" date="2011" name="BMC Genomics">
        <title>RNA-Seq improves annotation of protein-coding genes in the cucumber genome.</title>
        <authorList>
            <person name="Li Z."/>
            <person name="Zhang Z."/>
            <person name="Yan P."/>
            <person name="Huang S."/>
            <person name="Fei Z."/>
            <person name="Lin K."/>
        </authorList>
    </citation>
    <scope>NUCLEOTIDE SEQUENCE [LARGE SCALE GENOMIC DNA]</scope>
    <source>
        <strain evidence="2">cv. 9930</strain>
    </source>
</reference>
<dbReference type="AlphaFoldDB" id="A0A0A0KH71"/>
<sequence length="129" mass="14830">MESDFLTTAFTNHIKVRSMESECQQSPMMSQEVKAATLLHKAMEYDTNSRWRFQTGAIDIDSNLFVTLTPAIYEHNVFAPYLVKDWIYNPPPHKNNQLHNFYKREIKMFVSWPVQGGNCSDAAPQGDGI</sequence>
<dbReference type="Proteomes" id="UP000029981">
    <property type="component" value="Chromosome 6"/>
</dbReference>
<gene>
    <name evidence="1" type="ORF">Csa_6G511650</name>
</gene>
<reference evidence="1 2" key="3">
    <citation type="journal article" date="2010" name="BMC Genomics">
        <title>Transcriptome sequencing and comparative analysis of cucumber flowers with different sex types.</title>
        <authorList>
            <person name="Guo S."/>
            <person name="Zheng Y."/>
            <person name="Joung J.G."/>
            <person name="Liu S."/>
            <person name="Zhang Z."/>
            <person name="Crasta O.R."/>
            <person name="Sobral B.W."/>
            <person name="Xu Y."/>
            <person name="Huang S."/>
            <person name="Fei Z."/>
        </authorList>
    </citation>
    <scope>NUCLEOTIDE SEQUENCE [LARGE SCALE GENOMIC DNA]</scope>
    <source>
        <strain evidence="2">cv. 9930</strain>
    </source>
</reference>
<dbReference type="Gramene" id="KGN49050">
    <property type="protein sequence ID" value="KGN49050"/>
    <property type="gene ID" value="Csa_6G511650"/>
</dbReference>
<protein>
    <submittedName>
        <fullName evidence="1">Uncharacterized protein</fullName>
    </submittedName>
</protein>
<reference evidence="1 2" key="1">
    <citation type="journal article" date="2009" name="Nat. Genet.">
        <title>The genome of the cucumber, Cucumis sativus L.</title>
        <authorList>
            <person name="Huang S."/>
            <person name="Li R."/>
            <person name="Zhang Z."/>
            <person name="Li L."/>
            <person name="Gu X."/>
            <person name="Fan W."/>
            <person name="Lucas W.J."/>
            <person name="Wang X."/>
            <person name="Xie B."/>
            <person name="Ni P."/>
            <person name="Ren Y."/>
            <person name="Zhu H."/>
            <person name="Li J."/>
            <person name="Lin K."/>
            <person name="Jin W."/>
            <person name="Fei Z."/>
            <person name="Li G."/>
            <person name="Staub J."/>
            <person name="Kilian A."/>
            <person name="van der Vossen E.A."/>
            <person name="Wu Y."/>
            <person name="Guo J."/>
            <person name="He J."/>
            <person name="Jia Z."/>
            <person name="Ren Y."/>
            <person name="Tian G."/>
            <person name="Lu Y."/>
            <person name="Ruan J."/>
            <person name="Qian W."/>
            <person name="Wang M."/>
            <person name="Huang Q."/>
            <person name="Li B."/>
            <person name="Xuan Z."/>
            <person name="Cao J."/>
            <person name="Asan"/>
            <person name="Wu Z."/>
            <person name="Zhang J."/>
            <person name="Cai Q."/>
            <person name="Bai Y."/>
            <person name="Zhao B."/>
            <person name="Han Y."/>
            <person name="Li Y."/>
            <person name="Li X."/>
            <person name="Wang S."/>
            <person name="Shi Q."/>
            <person name="Liu S."/>
            <person name="Cho W.K."/>
            <person name="Kim J.Y."/>
            <person name="Xu Y."/>
            <person name="Heller-Uszynska K."/>
            <person name="Miao H."/>
            <person name="Cheng Z."/>
            <person name="Zhang S."/>
            <person name="Wu J."/>
            <person name="Yang Y."/>
            <person name="Kang H."/>
            <person name="Li M."/>
            <person name="Liang H."/>
            <person name="Ren X."/>
            <person name="Shi Z."/>
            <person name="Wen M."/>
            <person name="Jian M."/>
            <person name="Yang H."/>
            <person name="Zhang G."/>
            <person name="Yang Z."/>
            <person name="Chen R."/>
            <person name="Liu S."/>
            <person name="Li J."/>
            <person name="Ma L."/>
            <person name="Liu H."/>
            <person name="Zhou Y."/>
            <person name="Zhao J."/>
            <person name="Fang X."/>
            <person name="Li G."/>
            <person name="Fang L."/>
            <person name="Li Y."/>
            <person name="Liu D."/>
            <person name="Zheng H."/>
            <person name="Zhang Y."/>
            <person name="Qin N."/>
            <person name="Li Z."/>
            <person name="Yang G."/>
            <person name="Yang S."/>
            <person name="Bolund L."/>
            <person name="Kristiansen K."/>
            <person name="Zheng H."/>
            <person name="Li S."/>
            <person name="Zhang X."/>
            <person name="Yang H."/>
            <person name="Wang J."/>
            <person name="Sun R."/>
            <person name="Zhang B."/>
            <person name="Jiang S."/>
            <person name="Wang J."/>
            <person name="Du Y."/>
            <person name="Li S."/>
        </authorList>
    </citation>
    <scope>NUCLEOTIDE SEQUENCE [LARGE SCALE GENOMIC DNA]</scope>
    <source>
        <strain evidence="2">cv. 9930</strain>
    </source>
</reference>
<dbReference type="EMBL" id="CM002927">
    <property type="protein sequence ID" value="KGN49050.1"/>
    <property type="molecule type" value="Genomic_DNA"/>
</dbReference>
<name>A0A0A0KH71_CUCSA</name>
<proteinExistence type="predicted"/>
<reference evidence="1 2" key="2">
    <citation type="journal article" date="2009" name="PLoS ONE">
        <title>An integrated genetic and cytogenetic map of the cucumber genome.</title>
        <authorList>
            <person name="Ren Y."/>
            <person name="Zhang Z."/>
            <person name="Liu J."/>
            <person name="Staub J.E."/>
            <person name="Han Y."/>
            <person name="Cheng Z."/>
            <person name="Li X."/>
            <person name="Lu J."/>
            <person name="Miao H."/>
            <person name="Kang H."/>
            <person name="Xie B."/>
            <person name="Gu X."/>
            <person name="Wang X."/>
            <person name="Du Y."/>
            <person name="Jin W."/>
            <person name="Huang S."/>
        </authorList>
    </citation>
    <scope>NUCLEOTIDE SEQUENCE [LARGE SCALE GENOMIC DNA]</scope>
    <source>
        <strain evidence="2">cv. 9930</strain>
    </source>
</reference>
<keyword evidence="2" id="KW-1185">Reference proteome</keyword>
<organism evidence="1 2">
    <name type="scientific">Cucumis sativus</name>
    <name type="common">Cucumber</name>
    <dbReference type="NCBI Taxonomy" id="3659"/>
    <lineage>
        <taxon>Eukaryota</taxon>
        <taxon>Viridiplantae</taxon>
        <taxon>Streptophyta</taxon>
        <taxon>Embryophyta</taxon>
        <taxon>Tracheophyta</taxon>
        <taxon>Spermatophyta</taxon>
        <taxon>Magnoliopsida</taxon>
        <taxon>eudicotyledons</taxon>
        <taxon>Gunneridae</taxon>
        <taxon>Pentapetalae</taxon>
        <taxon>rosids</taxon>
        <taxon>fabids</taxon>
        <taxon>Cucurbitales</taxon>
        <taxon>Cucurbitaceae</taxon>
        <taxon>Benincaseae</taxon>
        <taxon>Cucumis</taxon>
    </lineage>
</organism>
<accession>A0A0A0KH71</accession>
<evidence type="ECO:0000313" key="2">
    <source>
        <dbReference type="Proteomes" id="UP000029981"/>
    </source>
</evidence>